<feature type="non-terminal residue" evidence="1">
    <location>
        <position position="1"/>
    </location>
</feature>
<feature type="non-terminal residue" evidence="1">
    <location>
        <position position="71"/>
    </location>
</feature>
<protein>
    <submittedName>
        <fullName evidence="1">Uncharacterized protein</fullName>
    </submittedName>
</protein>
<organism evidence="1">
    <name type="scientific">Arion vulgaris</name>
    <dbReference type="NCBI Taxonomy" id="1028688"/>
    <lineage>
        <taxon>Eukaryota</taxon>
        <taxon>Metazoa</taxon>
        <taxon>Spiralia</taxon>
        <taxon>Lophotrochozoa</taxon>
        <taxon>Mollusca</taxon>
        <taxon>Gastropoda</taxon>
        <taxon>Heterobranchia</taxon>
        <taxon>Euthyneura</taxon>
        <taxon>Panpulmonata</taxon>
        <taxon>Eupulmonata</taxon>
        <taxon>Stylommatophora</taxon>
        <taxon>Helicina</taxon>
        <taxon>Arionoidea</taxon>
        <taxon>Arionidae</taxon>
        <taxon>Arion</taxon>
    </lineage>
</organism>
<proteinExistence type="predicted"/>
<name>A0A0B6YL73_9EUPU</name>
<accession>A0A0B6YL73</accession>
<sequence>LQRLMWICCPGYEGVCSNDGADRLASIWTVLQSLGNHTLGWALKLVLNLSSALRNLELQVVQAELSGRMRS</sequence>
<dbReference type="EMBL" id="HACG01010079">
    <property type="protein sequence ID" value="CEK56944.1"/>
    <property type="molecule type" value="Transcribed_RNA"/>
</dbReference>
<gene>
    <name evidence="1" type="primary">ORF28901</name>
</gene>
<dbReference type="AlphaFoldDB" id="A0A0B6YL73"/>
<reference evidence="1" key="1">
    <citation type="submission" date="2014-12" db="EMBL/GenBank/DDBJ databases">
        <title>Insight into the proteome of Arion vulgaris.</title>
        <authorList>
            <person name="Aradska J."/>
            <person name="Bulat T."/>
            <person name="Smidak R."/>
            <person name="Sarate P."/>
            <person name="Gangsoo J."/>
            <person name="Sialana F."/>
            <person name="Bilban M."/>
            <person name="Lubec G."/>
        </authorList>
    </citation>
    <scope>NUCLEOTIDE SEQUENCE</scope>
    <source>
        <tissue evidence="1">Skin</tissue>
    </source>
</reference>
<evidence type="ECO:0000313" key="1">
    <source>
        <dbReference type="EMBL" id="CEK56944.1"/>
    </source>
</evidence>